<organism evidence="2 3">
    <name type="scientific">Pleurotus eryngii</name>
    <name type="common">Boletus of the steppes</name>
    <dbReference type="NCBI Taxonomy" id="5323"/>
    <lineage>
        <taxon>Eukaryota</taxon>
        <taxon>Fungi</taxon>
        <taxon>Dikarya</taxon>
        <taxon>Basidiomycota</taxon>
        <taxon>Agaricomycotina</taxon>
        <taxon>Agaricomycetes</taxon>
        <taxon>Agaricomycetidae</taxon>
        <taxon>Agaricales</taxon>
        <taxon>Pleurotineae</taxon>
        <taxon>Pleurotaceae</taxon>
        <taxon>Pleurotus</taxon>
    </lineage>
</organism>
<keyword evidence="3" id="KW-1185">Reference proteome</keyword>
<dbReference type="Proteomes" id="UP000807025">
    <property type="component" value="Unassembled WGS sequence"/>
</dbReference>
<evidence type="ECO:0000256" key="1">
    <source>
        <dbReference type="SAM" id="MobiDB-lite"/>
    </source>
</evidence>
<evidence type="ECO:0000313" key="3">
    <source>
        <dbReference type="Proteomes" id="UP000807025"/>
    </source>
</evidence>
<feature type="region of interest" description="Disordered" evidence="1">
    <location>
        <begin position="104"/>
        <end position="133"/>
    </location>
</feature>
<feature type="compositionally biased region" description="Polar residues" evidence="1">
    <location>
        <begin position="112"/>
        <end position="121"/>
    </location>
</feature>
<dbReference type="EMBL" id="MU154552">
    <property type="protein sequence ID" value="KAF9496454.1"/>
    <property type="molecule type" value="Genomic_DNA"/>
</dbReference>
<name>A0A9P6A264_PLEER</name>
<protein>
    <submittedName>
        <fullName evidence="2">Uncharacterized protein</fullName>
    </submittedName>
</protein>
<dbReference type="AlphaFoldDB" id="A0A9P6A264"/>
<reference evidence="2" key="1">
    <citation type="submission" date="2020-11" db="EMBL/GenBank/DDBJ databases">
        <authorList>
            <consortium name="DOE Joint Genome Institute"/>
            <person name="Ahrendt S."/>
            <person name="Riley R."/>
            <person name="Andreopoulos W."/>
            <person name="Labutti K."/>
            <person name="Pangilinan J."/>
            <person name="Ruiz-Duenas F.J."/>
            <person name="Barrasa J.M."/>
            <person name="Sanchez-Garcia M."/>
            <person name="Camarero S."/>
            <person name="Miyauchi S."/>
            <person name="Serrano A."/>
            <person name="Linde D."/>
            <person name="Babiker R."/>
            <person name="Drula E."/>
            <person name="Ayuso-Fernandez I."/>
            <person name="Pacheco R."/>
            <person name="Padilla G."/>
            <person name="Ferreira P."/>
            <person name="Barriuso J."/>
            <person name="Kellner H."/>
            <person name="Castanera R."/>
            <person name="Alfaro M."/>
            <person name="Ramirez L."/>
            <person name="Pisabarro A.G."/>
            <person name="Kuo A."/>
            <person name="Tritt A."/>
            <person name="Lipzen A."/>
            <person name="He G."/>
            <person name="Yan M."/>
            <person name="Ng V."/>
            <person name="Cullen D."/>
            <person name="Martin F."/>
            <person name="Rosso M.-N."/>
            <person name="Henrissat B."/>
            <person name="Hibbett D."/>
            <person name="Martinez A.T."/>
            <person name="Grigoriev I.V."/>
        </authorList>
    </citation>
    <scope>NUCLEOTIDE SEQUENCE</scope>
    <source>
        <strain evidence="2">ATCC 90797</strain>
    </source>
</reference>
<proteinExistence type="predicted"/>
<evidence type="ECO:0000313" key="2">
    <source>
        <dbReference type="EMBL" id="KAF9496454.1"/>
    </source>
</evidence>
<gene>
    <name evidence="2" type="ORF">BDN71DRAFT_1495274</name>
</gene>
<accession>A0A9P6A264</accession>
<sequence>MEDGIDLCRSEQGFGASYHASRVNWPNPCTKTSAPQFTYAKRACRLNGNMMDRTAYDEEIMHYCLSCDGVGLQSINNDCWLTASGIRKSHTILHNTKAAITWKSDQEHHTQDNGIPQNTDRNGAGDATGATGPQKREFAINDMAEKINHVGVLELRWNEPPAVKSQCKTLPVKNILAGCAHRGSCTNHNIATINCRARRILQEAPAAGCPLESTRASHDPGGMLYWPTGHIYPIVIINLGDQCTPDLYGARILCMGDSGRSKSMQQTTGRILGPIHSVTAEITWISFYNIDAGQRWTGWGTRRKGELQFRERGSILCVDYPSNGQAPPSGARTEVECIDYLQTGVDRPAGGPSPGKGGRRTCREIADPALGVNPAKVKCSIWEYWNGGLKIYPSARGGCKRKDRTE</sequence>
<comment type="caution">
    <text evidence="2">The sequence shown here is derived from an EMBL/GenBank/DDBJ whole genome shotgun (WGS) entry which is preliminary data.</text>
</comment>